<feature type="transmembrane region" description="Helical" evidence="1">
    <location>
        <begin position="16"/>
        <end position="36"/>
    </location>
</feature>
<feature type="transmembrane region" description="Helical" evidence="1">
    <location>
        <begin position="94"/>
        <end position="120"/>
    </location>
</feature>
<dbReference type="Proteomes" id="UP001177023">
    <property type="component" value="Unassembled WGS sequence"/>
</dbReference>
<proteinExistence type="predicted"/>
<reference evidence="2" key="1">
    <citation type="submission" date="2023-06" db="EMBL/GenBank/DDBJ databases">
        <authorList>
            <person name="Delattre M."/>
        </authorList>
    </citation>
    <scope>NUCLEOTIDE SEQUENCE</scope>
    <source>
        <strain evidence="2">AF72</strain>
    </source>
</reference>
<sequence length="136" mass="15231">MTPIPTEGELLRFGSLNIMLSVGGICLQIWYIKFLYARRPGWGRDIVLTLHLLSAFCDIVQLSAHGFAGLQMFFPEAPLPYSRYLLSKKPDWGKGVVVILFLLTAVCDVFQLIAHCYVALAMIFPVTLEPYCGVSF</sequence>
<evidence type="ECO:0000256" key="1">
    <source>
        <dbReference type="SAM" id="Phobius"/>
    </source>
</evidence>
<evidence type="ECO:0000313" key="2">
    <source>
        <dbReference type="EMBL" id="CAJ0579502.1"/>
    </source>
</evidence>
<keyword evidence="3" id="KW-1185">Reference proteome</keyword>
<accession>A0AA36D1U2</accession>
<keyword evidence="1" id="KW-0812">Transmembrane</keyword>
<organism evidence="2 3">
    <name type="scientific">Mesorhabditis spiculigera</name>
    <dbReference type="NCBI Taxonomy" id="96644"/>
    <lineage>
        <taxon>Eukaryota</taxon>
        <taxon>Metazoa</taxon>
        <taxon>Ecdysozoa</taxon>
        <taxon>Nematoda</taxon>
        <taxon>Chromadorea</taxon>
        <taxon>Rhabditida</taxon>
        <taxon>Rhabditina</taxon>
        <taxon>Rhabditomorpha</taxon>
        <taxon>Rhabditoidea</taxon>
        <taxon>Rhabditidae</taxon>
        <taxon>Mesorhabditinae</taxon>
        <taxon>Mesorhabditis</taxon>
    </lineage>
</organism>
<dbReference type="AlphaFoldDB" id="A0AA36D1U2"/>
<feature type="non-terminal residue" evidence="2">
    <location>
        <position position="1"/>
    </location>
</feature>
<evidence type="ECO:0000313" key="3">
    <source>
        <dbReference type="Proteomes" id="UP001177023"/>
    </source>
</evidence>
<feature type="transmembrane region" description="Helical" evidence="1">
    <location>
        <begin position="48"/>
        <end position="74"/>
    </location>
</feature>
<comment type="caution">
    <text evidence="2">The sequence shown here is derived from an EMBL/GenBank/DDBJ whole genome shotgun (WGS) entry which is preliminary data.</text>
</comment>
<dbReference type="EMBL" id="CATQJA010002657">
    <property type="protein sequence ID" value="CAJ0579502.1"/>
    <property type="molecule type" value="Genomic_DNA"/>
</dbReference>
<keyword evidence="1" id="KW-0472">Membrane</keyword>
<name>A0AA36D1U2_9BILA</name>
<protein>
    <submittedName>
        <fullName evidence="2">Uncharacterized protein</fullName>
    </submittedName>
</protein>
<gene>
    <name evidence="2" type="ORF">MSPICULIGERA_LOCUS17718</name>
</gene>
<keyword evidence="1" id="KW-1133">Transmembrane helix</keyword>